<organism evidence="1 2">
    <name type="scientific">Cladophialophora chaetospira</name>
    <dbReference type="NCBI Taxonomy" id="386627"/>
    <lineage>
        <taxon>Eukaryota</taxon>
        <taxon>Fungi</taxon>
        <taxon>Dikarya</taxon>
        <taxon>Ascomycota</taxon>
        <taxon>Pezizomycotina</taxon>
        <taxon>Eurotiomycetes</taxon>
        <taxon>Chaetothyriomycetidae</taxon>
        <taxon>Chaetothyriales</taxon>
        <taxon>Herpotrichiellaceae</taxon>
        <taxon>Cladophialophora</taxon>
    </lineage>
</organism>
<evidence type="ECO:0000313" key="2">
    <source>
        <dbReference type="Proteomes" id="UP001172673"/>
    </source>
</evidence>
<dbReference type="EMBL" id="JAPDRK010000023">
    <property type="protein sequence ID" value="KAJ9603220.1"/>
    <property type="molecule type" value="Genomic_DNA"/>
</dbReference>
<evidence type="ECO:0008006" key="3">
    <source>
        <dbReference type="Google" id="ProtNLM"/>
    </source>
</evidence>
<accession>A0AA38WY03</accession>
<gene>
    <name evidence="1" type="ORF">H2200_012515</name>
</gene>
<sequence length="202" mass="22834">MYRSFKRTMNAAKKPKKIANRISKRCFRNKTTTISAKILVSGGVNKEKHGLNRLPPEVKNIIYKALPLNADRACLALTCKDQAAAYEALKTEKNKKGYDHIVPKRLTEIHRLQLLVRLKVDMPRSHRLCYSCVQFIDIKDPDNAGQWGGSEVRVSGGKATKQAMIEGPRCPLCISAKQLENAKHKDTYKKYLALADKVDLKK</sequence>
<proteinExistence type="predicted"/>
<dbReference type="Proteomes" id="UP001172673">
    <property type="component" value="Unassembled WGS sequence"/>
</dbReference>
<name>A0AA38WY03_9EURO</name>
<protein>
    <recommendedName>
        <fullName evidence="3">F-box domain-containing protein</fullName>
    </recommendedName>
</protein>
<evidence type="ECO:0000313" key="1">
    <source>
        <dbReference type="EMBL" id="KAJ9603220.1"/>
    </source>
</evidence>
<reference evidence="1" key="1">
    <citation type="submission" date="2022-10" db="EMBL/GenBank/DDBJ databases">
        <title>Culturing micro-colonial fungi from biological soil crusts in the Mojave desert and describing Neophaeococcomyces mojavensis, and introducing the new genera and species Taxawa tesnikishii.</title>
        <authorList>
            <person name="Kurbessoian T."/>
            <person name="Stajich J.E."/>
        </authorList>
    </citation>
    <scope>NUCLEOTIDE SEQUENCE</scope>
    <source>
        <strain evidence="1">TK_41</strain>
    </source>
</reference>
<comment type="caution">
    <text evidence="1">The sequence shown here is derived from an EMBL/GenBank/DDBJ whole genome shotgun (WGS) entry which is preliminary data.</text>
</comment>
<dbReference type="AlphaFoldDB" id="A0AA38WY03"/>
<keyword evidence="2" id="KW-1185">Reference proteome</keyword>